<dbReference type="AlphaFoldDB" id="Q01ND0"/>
<dbReference type="KEGG" id="sus:Acid_7946"/>
<keyword evidence="2" id="KW-0732">Signal</keyword>
<proteinExistence type="predicted"/>
<name>Q01ND0_SOLUE</name>
<reference evidence="3" key="1">
    <citation type="submission" date="2006-10" db="EMBL/GenBank/DDBJ databases">
        <title>Complete sequence of Solibacter usitatus Ellin6076.</title>
        <authorList>
            <consortium name="US DOE Joint Genome Institute"/>
            <person name="Copeland A."/>
            <person name="Lucas S."/>
            <person name="Lapidus A."/>
            <person name="Barry K."/>
            <person name="Detter J.C."/>
            <person name="Glavina del Rio T."/>
            <person name="Hammon N."/>
            <person name="Israni S."/>
            <person name="Dalin E."/>
            <person name="Tice H."/>
            <person name="Pitluck S."/>
            <person name="Thompson L.S."/>
            <person name="Brettin T."/>
            <person name="Bruce D."/>
            <person name="Han C."/>
            <person name="Tapia R."/>
            <person name="Gilna P."/>
            <person name="Schmutz J."/>
            <person name="Larimer F."/>
            <person name="Land M."/>
            <person name="Hauser L."/>
            <person name="Kyrpides N."/>
            <person name="Mikhailova N."/>
            <person name="Janssen P.H."/>
            <person name="Kuske C.R."/>
            <person name="Richardson P."/>
        </authorList>
    </citation>
    <scope>NUCLEOTIDE SEQUENCE</scope>
    <source>
        <strain evidence="3">Ellin6076</strain>
    </source>
</reference>
<dbReference type="EMBL" id="CP000473">
    <property type="protein sequence ID" value="ABJ88840.1"/>
    <property type="molecule type" value="Genomic_DNA"/>
</dbReference>
<dbReference type="NCBIfam" id="TIGR03435">
    <property type="entry name" value="Soli_TIGR03435"/>
    <property type="match status" value="1"/>
</dbReference>
<evidence type="ECO:0000256" key="1">
    <source>
        <dbReference type="SAM" id="MobiDB-lite"/>
    </source>
</evidence>
<evidence type="ECO:0000256" key="2">
    <source>
        <dbReference type="SAM" id="SignalP"/>
    </source>
</evidence>
<gene>
    <name evidence="3" type="ordered locus">Acid_7946</name>
</gene>
<dbReference type="InterPro" id="IPR017801">
    <property type="entry name" value="DUF3738"/>
</dbReference>
<feature type="region of interest" description="Disordered" evidence="1">
    <location>
        <begin position="133"/>
        <end position="154"/>
    </location>
</feature>
<dbReference type="Pfam" id="PF12543">
    <property type="entry name" value="DUF3738"/>
    <property type="match status" value="1"/>
</dbReference>
<feature type="compositionally biased region" description="Polar residues" evidence="1">
    <location>
        <begin position="138"/>
        <end position="149"/>
    </location>
</feature>
<feature type="signal peptide" evidence="2">
    <location>
        <begin position="1"/>
        <end position="18"/>
    </location>
</feature>
<organism evidence="3">
    <name type="scientific">Solibacter usitatus (strain Ellin6076)</name>
    <dbReference type="NCBI Taxonomy" id="234267"/>
    <lineage>
        <taxon>Bacteria</taxon>
        <taxon>Pseudomonadati</taxon>
        <taxon>Acidobacteriota</taxon>
        <taxon>Terriglobia</taxon>
        <taxon>Bryobacterales</taxon>
        <taxon>Solibacteraceae</taxon>
        <taxon>Candidatus Solibacter</taxon>
    </lineage>
</organism>
<evidence type="ECO:0000313" key="3">
    <source>
        <dbReference type="EMBL" id="ABJ88840.1"/>
    </source>
</evidence>
<dbReference type="HOGENOM" id="CLU_079080_0_0_0"/>
<accession>Q01ND0</accession>
<dbReference type="InParanoid" id="Q01ND0"/>
<dbReference type="eggNOG" id="COG4219">
    <property type="taxonomic scope" value="Bacteria"/>
</dbReference>
<sequence precursor="true">MVRMRTLCFVLVSVTAQASRFEVASVKPVIPPAGPHVVSLNVNHGKLTIEAAELRQIVGLAYAIQRIRVVGGPSWADSDQFDIVAKAESPDATRDEVRSMLQTLLAERFQMAVHRETKQLPAYALVLGKGGSKLKQASPDSKSSMTESPGPNGEQRMVFVATPVRVLVNLLANSLGSPVVDQTGLDGLYDYTLEWPDAGSSFFASLDQLGLKLEAKKEPVEVLVIDRADHPSVN</sequence>
<protein>
    <submittedName>
        <fullName evidence="3">Uncharacterized protein</fullName>
    </submittedName>
</protein>
<feature type="chain" id="PRO_5004162409" evidence="2">
    <location>
        <begin position="19"/>
        <end position="234"/>
    </location>
</feature>